<keyword evidence="4 8" id="KW-0812">Transmembrane</keyword>
<dbReference type="NCBIfam" id="TIGR04056">
    <property type="entry name" value="OMP_RagA_SusC"/>
    <property type="match status" value="1"/>
</dbReference>
<name>A0A1N7LW62_9BACT</name>
<evidence type="ECO:0000256" key="1">
    <source>
        <dbReference type="ARBA" id="ARBA00004571"/>
    </source>
</evidence>
<dbReference type="STRING" id="529505.SAMN05421761_104168"/>
<evidence type="ECO:0000313" key="12">
    <source>
        <dbReference type="Proteomes" id="UP000186026"/>
    </source>
</evidence>
<organism evidence="11 12">
    <name type="scientific">Belliella pelovolcani</name>
    <dbReference type="NCBI Taxonomy" id="529505"/>
    <lineage>
        <taxon>Bacteria</taxon>
        <taxon>Pseudomonadati</taxon>
        <taxon>Bacteroidota</taxon>
        <taxon>Cytophagia</taxon>
        <taxon>Cytophagales</taxon>
        <taxon>Cyclobacteriaceae</taxon>
        <taxon>Belliella</taxon>
    </lineage>
</organism>
<dbReference type="Gene3D" id="2.40.170.20">
    <property type="entry name" value="TonB-dependent receptor, beta-barrel domain"/>
    <property type="match status" value="1"/>
</dbReference>
<dbReference type="InterPro" id="IPR037066">
    <property type="entry name" value="Plug_dom_sf"/>
</dbReference>
<dbReference type="InterPro" id="IPR023996">
    <property type="entry name" value="TonB-dep_OMP_SusC/RagA"/>
</dbReference>
<dbReference type="GO" id="GO:0044718">
    <property type="term" value="P:siderophore transmembrane transport"/>
    <property type="evidence" value="ECO:0007669"/>
    <property type="project" value="TreeGrafter"/>
</dbReference>
<evidence type="ECO:0000256" key="2">
    <source>
        <dbReference type="ARBA" id="ARBA00022448"/>
    </source>
</evidence>
<dbReference type="Gene3D" id="2.60.40.1120">
    <property type="entry name" value="Carboxypeptidase-like, regulatory domain"/>
    <property type="match status" value="1"/>
</dbReference>
<dbReference type="InterPro" id="IPR023997">
    <property type="entry name" value="TonB-dep_OMP_SusC/RagA_CS"/>
</dbReference>
<reference evidence="12" key="1">
    <citation type="submission" date="2017-01" db="EMBL/GenBank/DDBJ databases">
        <authorList>
            <person name="Varghese N."/>
            <person name="Submissions S."/>
        </authorList>
    </citation>
    <scope>NUCLEOTIDE SEQUENCE [LARGE SCALE GENOMIC DNA]</scope>
    <source>
        <strain evidence="12">DSM 46698</strain>
    </source>
</reference>
<keyword evidence="7 8" id="KW-0998">Cell outer membrane</keyword>
<dbReference type="InterPro" id="IPR039426">
    <property type="entry name" value="TonB-dep_rcpt-like"/>
</dbReference>
<keyword evidence="3 8" id="KW-1134">Transmembrane beta strand</keyword>
<protein>
    <submittedName>
        <fullName evidence="11">TonB-linked outer membrane protein, SusC/RagA family</fullName>
    </submittedName>
</protein>
<sequence>MRKAYKLTAVLALLFLSVGWSYAQYTVTGIVTDARTGEPLIGANVLIRNTTTGTVANLDGRFTLNVPGNNEVVLVISSLGYLSQNFTVSQSNNNLQVALREDATNLEEVVVTGLASSVKRSNLANAVSSVSSRELTGTTTIQTTDGALYGKIAGATIRSNGGAPGGGLSIQLRGISSLSGASQPLIILDGVYINNSFQRTGRAAVTGAGASNQDDGSNRLADLNPADIETIEVLKGPSAAAIYGTRANAGVIIITTKRGAEGKTKVSLAQDIGFAQPLRLLGVDDWSEEKINFFFPEANNRRQIELQRFREGNRIDYEDYFYNNTALLSNTRLTVTGGNEKTKFFVSGNITSEDGTVRRTGFDRYSIRANIDHKISNSIRLGVSSNYIQSNTDRGFTGNQNNTGASIGYTIAYVPNYFDLRPVNGIYPDNPYFNDNPAAITDNAINNSEVNRFVQSFTLDIDLLKTNNSFLKANIAGGLDFLQNSTMIYLPEFLQSQRASANPGDLLIGKQESFNSNFQAALVYNWNLGQVNMNSQAGLVRLDFKNSSLFNRGRGLVPGQTNLRQAAVQEINENFNSEIQEAGVFLQQEANWEDKVIGTVGVRWDKSTLNGNANQFYAFPRASLAVNIANFDFFNSTVVNQLKPRIAYGETAGPVAFGNIYTPLIGANIGGLLGSVVSSQVGNERIFPETATELEFGVDAGLFNNRLGIEATYYIKNTQNNIQNLNLSPAAGVNTTPSNEAELQNKGIELGISGTIVDKSDFRWFSRVLYWRNRVNLTRLGIPTYTAGAFGSGLGTFLYAQGFPPTTIVGTPADPNVPGGFTIWGDAQPDFNMSFYNTISLKKNLELSFLVDWRQGGDNINLTSFLTDSGGTTNGWFNDDNGDGIPNGRQRPPAPHNNAARWVQDASFVKVREIGLYYTFPRTQVANMFGGALENIKIGASANNVFLFTKYEGYDPETSTFGAQSVANNVDIAPYPTPRRIFFHITLDF</sequence>
<accession>A0A1N7LW62</accession>
<evidence type="ECO:0000256" key="6">
    <source>
        <dbReference type="ARBA" id="ARBA00023136"/>
    </source>
</evidence>
<evidence type="ECO:0000313" key="11">
    <source>
        <dbReference type="EMBL" id="SIS78066.1"/>
    </source>
</evidence>
<keyword evidence="6 8" id="KW-0472">Membrane</keyword>
<evidence type="ECO:0000256" key="9">
    <source>
        <dbReference type="SAM" id="SignalP"/>
    </source>
</evidence>
<feature type="domain" description="TonB-dependent receptor plug" evidence="10">
    <location>
        <begin position="121"/>
        <end position="251"/>
    </location>
</feature>
<dbReference type="GO" id="GO:0015344">
    <property type="term" value="F:siderophore uptake transmembrane transporter activity"/>
    <property type="evidence" value="ECO:0007669"/>
    <property type="project" value="TreeGrafter"/>
</dbReference>
<dbReference type="GO" id="GO:0009279">
    <property type="term" value="C:cell outer membrane"/>
    <property type="evidence" value="ECO:0007669"/>
    <property type="project" value="UniProtKB-SubCell"/>
</dbReference>
<evidence type="ECO:0000256" key="8">
    <source>
        <dbReference type="PROSITE-ProRule" id="PRU01360"/>
    </source>
</evidence>
<dbReference type="Proteomes" id="UP000186026">
    <property type="component" value="Unassembled WGS sequence"/>
</dbReference>
<dbReference type="InterPro" id="IPR012910">
    <property type="entry name" value="Plug_dom"/>
</dbReference>
<evidence type="ECO:0000256" key="3">
    <source>
        <dbReference type="ARBA" id="ARBA00022452"/>
    </source>
</evidence>
<dbReference type="Pfam" id="PF07715">
    <property type="entry name" value="Plug"/>
    <property type="match status" value="1"/>
</dbReference>
<proteinExistence type="inferred from homology"/>
<dbReference type="OrthoDB" id="9768177at2"/>
<dbReference type="EMBL" id="FTOP01000004">
    <property type="protein sequence ID" value="SIS78066.1"/>
    <property type="molecule type" value="Genomic_DNA"/>
</dbReference>
<gene>
    <name evidence="11" type="ORF">SAMN05421761_104168</name>
</gene>
<dbReference type="InterPro" id="IPR008969">
    <property type="entry name" value="CarboxyPept-like_regulatory"/>
</dbReference>
<dbReference type="Gene3D" id="2.170.130.10">
    <property type="entry name" value="TonB-dependent receptor, plug domain"/>
    <property type="match status" value="1"/>
</dbReference>
<evidence type="ECO:0000256" key="4">
    <source>
        <dbReference type="ARBA" id="ARBA00022692"/>
    </source>
</evidence>
<keyword evidence="12" id="KW-1185">Reference proteome</keyword>
<dbReference type="SUPFAM" id="SSF49464">
    <property type="entry name" value="Carboxypeptidase regulatory domain-like"/>
    <property type="match status" value="1"/>
</dbReference>
<evidence type="ECO:0000256" key="5">
    <source>
        <dbReference type="ARBA" id="ARBA00022729"/>
    </source>
</evidence>
<evidence type="ECO:0000256" key="7">
    <source>
        <dbReference type="ARBA" id="ARBA00023237"/>
    </source>
</evidence>
<evidence type="ECO:0000259" key="10">
    <source>
        <dbReference type="Pfam" id="PF07715"/>
    </source>
</evidence>
<dbReference type="SUPFAM" id="SSF56935">
    <property type="entry name" value="Porins"/>
    <property type="match status" value="1"/>
</dbReference>
<dbReference type="NCBIfam" id="TIGR04057">
    <property type="entry name" value="SusC_RagA_signa"/>
    <property type="match status" value="1"/>
</dbReference>
<comment type="subcellular location">
    <subcellularLocation>
        <location evidence="1 8">Cell outer membrane</location>
        <topology evidence="1 8">Multi-pass membrane protein</topology>
    </subcellularLocation>
</comment>
<dbReference type="PANTHER" id="PTHR30069">
    <property type="entry name" value="TONB-DEPENDENT OUTER MEMBRANE RECEPTOR"/>
    <property type="match status" value="1"/>
</dbReference>
<dbReference type="Pfam" id="PF13715">
    <property type="entry name" value="CarbopepD_reg_2"/>
    <property type="match status" value="1"/>
</dbReference>
<dbReference type="InterPro" id="IPR036942">
    <property type="entry name" value="Beta-barrel_TonB_sf"/>
</dbReference>
<dbReference type="AlphaFoldDB" id="A0A1N7LW62"/>
<dbReference type="RefSeq" id="WP_076499835.1">
    <property type="nucleotide sequence ID" value="NZ_FTOP01000004.1"/>
</dbReference>
<feature type="chain" id="PRO_5009943382" evidence="9">
    <location>
        <begin position="24"/>
        <end position="989"/>
    </location>
</feature>
<dbReference type="PROSITE" id="PS52016">
    <property type="entry name" value="TONB_DEPENDENT_REC_3"/>
    <property type="match status" value="1"/>
</dbReference>
<comment type="similarity">
    <text evidence="8">Belongs to the TonB-dependent receptor family.</text>
</comment>
<dbReference type="PANTHER" id="PTHR30069:SF29">
    <property type="entry name" value="HEMOGLOBIN AND HEMOGLOBIN-HAPTOGLOBIN-BINDING PROTEIN 1-RELATED"/>
    <property type="match status" value="1"/>
</dbReference>
<keyword evidence="5 9" id="KW-0732">Signal</keyword>
<keyword evidence="2 8" id="KW-0813">Transport</keyword>
<feature type="signal peptide" evidence="9">
    <location>
        <begin position="1"/>
        <end position="23"/>
    </location>
</feature>